<dbReference type="InterPro" id="IPR049509">
    <property type="entry name" value="DyP_N"/>
</dbReference>
<comment type="cofactor">
    <cofactor evidence="1">
        <name>heme b</name>
        <dbReference type="ChEBI" id="CHEBI:60344"/>
    </cofactor>
</comment>
<evidence type="ECO:0000259" key="7">
    <source>
        <dbReference type="Pfam" id="PF21105"/>
    </source>
</evidence>
<accession>A0ABW4XAM8</accession>
<evidence type="ECO:0000256" key="3">
    <source>
        <dbReference type="ARBA" id="ARBA00022723"/>
    </source>
</evidence>
<sequence>MQSALDLADVQGLIVRGYTMPRARHLLLRIDEPAAARRLLASLVDGSTTGPQVTSAAPWATKPDSCLNVGVTFAGLRALGVPAESLASFPEEFAAGAAARAQRVGDVGTSAPAHWLPAFTDRGLHLLVSVFAQDDAALTRATDAVVRTSGSGLAELCRLDAALLGARVDHFGYVDGISQPTIASAPPTGPPDTMPVAPTGEFLLGHPSQHVGFSYPVPTPEALGRNGSFAAFRMLAQDVDAFHELLTEQSRRTNLPPEQIAAKICGRWRNGTPLVLSPDTDTPQPALSPDQLNDFDYVGRFGDERGLACPVGAHIRRMYPRGSRVAGNGGHKHRIVRRGLTYGPAFDPTRAHDGVERGLLGLFIGVSLRDQFEFLMADWANDGLFAPGLGRSKDPIIGANDDGAGTFSIPGPGGRTVLTDLPRLVTTRGGAYFFLPSVTALRHLAALSDEPGSNAP</sequence>
<name>A0ABW4XAM8_9ACTN</name>
<organism evidence="8 9">
    <name type="scientific">Blastococcus deserti</name>
    <dbReference type="NCBI Taxonomy" id="2259033"/>
    <lineage>
        <taxon>Bacteria</taxon>
        <taxon>Bacillati</taxon>
        <taxon>Actinomycetota</taxon>
        <taxon>Actinomycetes</taxon>
        <taxon>Geodermatophilales</taxon>
        <taxon>Geodermatophilaceae</taxon>
        <taxon>Blastococcus</taxon>
    </lineage>
</organism>
<keyword evidence="4" id="KW-0560">Oxidoreductase</keyword>
<dbReference type="Proteomes" id="UP001597402">
    <property type="component" value="Unassembled WGS sequence"/>
</dbReference>
<keyword evidence="5" id="KW-0408">Iron</keyword>
<dbReference type="PROSITE" id="PS51404">
    <property type="entry name" value="DYP_PEROXIDASE"/>
    <property type="match status" value="1"/>
</dbReference>
<keyword evidence="3" id="KW-0479">Metal-binding</keyword>
<protein>
    <submittedName>
        <fullName evidence="8">Dyp-type peroxidase</fullName>
    </submittedName>
</protein>
<comment type="similarity">
    <text evidence="6">Belongs to the DyP-type peroxidase family.</text>
</comment>
<evidence type="ECO:0000313" key="8">
    <source>
        <dbReference type="EMBL" id="MFD2091513.1"/>
    </source>
</evidence>
<evidence type="ECO:0000256" key="4">
    <source>
        <dbReference type="ARBA" id="ARBA00023002"/>
    </source>
</evidence>
<dbReference type="PANTHER" id="PTHR30521">
    <property type="entry name" value="DEFERROCHELATASE/PEROXIDASE"/>
    <property type="match status" value="1"/>
</dbReference>
<evidence type="ECO:0000313" key="9">
    <source>
        <dbReference type="Proteomes" id="UP001597402"/>
    </source>
</evidence>
<dbReference type="RefSeq" id="WP_376873868.1">
    <property type="nucleotide sequence ID" value="NZ_JBHUHP010000008.1"/>
</dbReference>
<evidence type="ECO:0000256" key="6">
    <source>
        <dbReference type="ARBA" id="ARBA00025737"/>
    </source>
</evidence>
<gene>
    <name evidence="8" type="ORF">ACFSHS_07970</name>
</gene>
<feature type="domain" description="DyP dimeric alpha+beta barrel" evidence="7">
    <location>
        <begin position="9"/>
        <end position="162"/>
    </location>
</feature>
<dbReference type="InterPro" id="IPR006314">
    <property type="entry name" value="Dyp_peroxidase"/>
</dbReference>
<dbReference type="SUPFAM" id="SSF54909">
    <property type="entry name" value="Dimeric alpha+beta barrel"/>
    <property type="match status" value="1"/>
</dbReference>
<evidence type="ECO:0000256" key="2">
    <source>
        <dbReference type="ARBA" id="ARBA00022559"/>
    </source>
</evidence>
<reference evidence="9" key="1">
    <citation type="journal article" date="2019" name="Int. J. Syst. Evol. Microbiol.">
        <title>The Global Catalogue of Microorganisms (GCM) 10K type strain sequencing project: providing services to taxonomists for standard genome sequencing and annotation.</title>
        <authorList>
            <consortium name="The Broad Institute Genomics Platform"/>
            <consortium name="The Broad Institute Genome Sequencing Center for Infectious Disease"/>
            <person name="Wu L."/>
            <person name="Ma J."/>
        </authorList>
    </citation>
    <scope>NUCLEOTIDE SEQUENCE [LARGE SCALE GENOMIC DNA]</scope>
    <source>
        <strain evidence="9">JCM 3338</strain>
    </source>
</reference>
<keyword evidence="2 8" id="KW-0575">Peroxidase</keyword>
<dbReference type="GO" id="GO:0004601">
    <property type="term" value="F:peroxidase activity"/>
    <property type="evidence" value="ECO:0007669"/>
    <property type="project" value="UniProtKB-KW"/>
</dbReference>
<dbReference type="EMBL" id="JBHUHP010000008">
    <property type="protein sequence ID" value="MFD2091513.1"/>
    <property type="molecule type" value="Genomic_DNA"/>
</dbReference>
<dbReference type="Pfam" id="PF21105">
    <property type="entry name" value="DyP_N"/>
    <property type="match status" value="1"/>
</dbReference>
<evidence type="ECO:0000256" key="5">
    <source>
        <dbReference type="ARBA" id="ARBA00023004"/>
    </source>
</evidence>
<evidence type="ECO:0000256" key="1">
    <source>
        <dbReference type="ARBA" id="ARBA00001970"/>
    </source>
</evidence>
<keyword evidence="9" id="KW-1185">Reference proteome</keyword>
<comment type="caution">
    <text evidence="8">The sequence shown here is derived from an EMBL/GenBank/DDBJ whole genome shotgun (WGS) entry which is preliminary data.</text>
</comment>
<proteinExistence type="inferred from homology"/>
<dbReference type="InterPro" id="IPR011008">
    <property type="entry name" value="Dimeric_a/b-barrel"/>
</dbReference>
<dbReference type="PANTHER" id="PTHR30521:SF5">
    <property type="entry name" value="BLR4509 PROTEIN"/>
    <property type="match status" value="1"/>
</dbReference>